<feature type="transmembrane region" description="Helical" evidence="1">
    <location>
        <begin position="6"/>
        <end position="27"/>
    </location>
</feature>
<proteinExistence type="predicted"/>
<reference evidence="2 3" key="1">
    <citation type="submission" date="2016-11" db="EMBL/GenBank/DDBJ databases">
        <title>Description of two novel members of the family Erysipelotrichaceae: Ileibacterium lipovorans gen. nov., sp. nov. and Dubosiella newyorkensis, gen. nov., sp. nov.</title>
        <authorList>
            <person name="Cox L.M."/>
            <person name="Sohn J."/>
            <person name="Tyrrell K.L."/>
            <person name="Citron D.M."/>
            <person name="Lawson P.A."/>
            <person name="Patel N.B."/>
            <person name="Iizumi T."/>
            <person name="Perez-Perez G.I."/>
            <person name="Goldstein E.J."/>
            <person name="Blaser M.J."/>
        </authorList>
    </citation>
    <scope>NUCLEOTIDE SEQUENCE [LARGE SCALE GENOMIC DNA]</scope>
    <source>
        <strain evidence="2 3">NYU-BL-A4</strain>
    </source>
</reference>
<sequence>MEEVISAYGLPTLIAIGSALVGAFFSYREFRKKAYDHAKEMIDLSPETAKAERDHIRKDVDDLKDEVSAIRESVDSLVKSDLANRMLKLADKAQYYKHLEYCPIEMKGLLKSEFDRYFDEGGNHITRDLLKEVLALPNEK</sequence>
<gene>
    <name evidence="2" type="ORF">BO225_08870</name>
</gene>
<evidence type="ECO:0000313" key="2">
    <source>
        <dbReference type="EMBL" id="OLU45247.1"/>
    </source>
</evidence>
<dbReference type="GeneID" id="78276050"/>
<dbReference type="RefSeq" id="WP_076341903.1">
    <property type="nucleotide sequence ID" value="NZ_CAPDDE010000021.1"/>
</dbReference>
<keyword evidence="1" id="KW-1133">Transmembrane helix</keyword>
<name>A0A1U7NKX1_9FIRM</name>
<keyword evidence="3" id="KW-1185">Reference proteome</keyword>
<dbReference type="AlphaFoldDB" id="A0A1U7NKX1"/>
<evidence type="ECO:0000313" key="3">
    <source>
        <dbReference type="Proteomes" id="UP000186705"/>
    </source>
</evidence>
<dbReference type="STRING" id="1862672.BO225_08870"/>
<protein>
    <submittedName>
        <fullName evidence="2">Uncharacterized protein</fullName>
    </submittedName>
</protein>
<organism evidence="2 3">
    <name type="scientific">Dubosiella newyorkensis</name>
    <dbReference type="NCBI Taxonomy" id="1862672"/>
    <lineage>
        <taxon>Bacteria</taxon>
        <taxon>Bacillati</taxon>
        <taxon>Bacillota</taxon>
        <taxon>Erysipelotrichia</taxon>
        <taxon>Erysipelotrichales</taxon>
        <taxon>Erysipelotrichaceae</taxon>
        <taxon>Dubosiella</taxon>
    </lineage>
</organism>
<accession>A0A1U7NKX1</accession>
<evidence type="ECO:0000256" key="1">
    <source>
        <dbReference type="SAM" id="Phobius"/>
    </source>
</evidence>
<keyword evidence="1" id="KW-0812">Transmembrane</keyword>
<comment type="caution">
    <text evidence="2">The sequence shown here is derived from an EMBL/GenBank/DDBJ whole genome shotgun (WGS) entry which is preliminary data.</text>
</comment>
<dbReference type="EMBL" id="MPKA01000087">
    <property type="protein sequence ID" value="OLU45247.1"/>
    <property type="molecule type" value="Genomic_DNA"/>
</dbReference>
<keyword evidence="1" id="KW-0472">Membrane</keyword>
<dbReference type="Proteomes" id="UP000186705">
    <property type="component" value="Unassembled WGS sequence"/>
</dbReference>